<dbReference type="EMBL" id="JACMSC010000008">
    <property type="protein sequence ID" value="KAG6511141.1"/>
    <property type="molecule type" value="Genomic_DNA"/>
</dbReference>
<evidence type="ECO:0000313" key="3">
    <source>
        <dbReference type="Proteomes" id="UP000734854"/>
    </source>
</evidence>
<reference evidence="2 3" key="1">
    <citation type="submission" date="2020-08" db="EMBL/GenBank/DDBJ databases">
        <title>Plant Genome Project.</title>
        <authorList>
            <person name="Zhang R.-G."/>
        </authorList>
    </citation>
    <scope>NUCLEOTIDE SEQUENCE [LARGE SCALE GENOMIC DNA]</scope>
    <source>
        <tissue evidence="2">Rhizome</tissue>
    </source>
</reference>
<keyword evidence="3" id="KW-1185">Reference proteome</keyword>
<comment type="caution">
    <text evidence="2">The sequence shown here is derived from an EMBL/GenBank/DDBJ whole genome shotgun (WGS) entry which is preliminary data.</text>
</comment>
<organism evidence="2 3">
    <name type="scientific">Zingiber officinale</name>
    <name type="common">Ginger</name>
    <name type="synonym">Amomum zingiber</name>
    <dbReference type="NCBI Taxonomy" id="94328"/>
    <lineage>
        <taxon>Eukaryota</taxon>
        <taxon>Viridiplantae</taxon>
        <taxon>Streptophyta</taxon>
        <taxon>Embryophyta</taxon>
        <taxon>Tracheophyta</taxon>
        <taxon>Spermatophyta</taxon>
        <taxon>Magnoliopsida</taxon>
        <taxon>Liliopsida</taxon>
        <taxon>Zingiberales</taxon>
        <taxon>Zingiberaceae</taxon>
        <taxon>Zingiber</taxon>
    </lineage>
</organism>
<protein>
    <submittedName>
        <fullName evidence="2">Uncharacterized protein</fullName>
    </submittedName>
</protein>
<sequence>MIRRMVSKMMMAFLHLCARGGKIRAAQGLETKHLLIPIPSHVDNDRDYTLDLLKLLQEGLLYIFGLSPIRMGLESSFEVVSRVVPSTTTKLNKATLKRITKIIMDASKAVRAASESDLLQALDPMQESPDSDSPLSFRRKKHRPNIPISSKQPNVEWAITVASPASSRAKDLFATNPLAGPIVLRSLGPSFGPSTFVRLTQPTGPSSSV</sequence>
<feature type="region of interest" description="Disordered" evidence="1">
    <location>
        <begin position="121"/>
        <end position="149"/>
    </location>
</feature>
<evidence type="ECO:0000256" key="1">
    <source>
        <dbReference type="SAM" id="MobiDB-lite"/>
    </source>
</evidence>
<gene>
    <name evidence="2" type="ORF">ZIOFF_029196</name>
</gene>
<accession>A0A8J5GWA7</accession>
<dbReference type="AlphaFoldDB" id="A0A8J5GWA7"/>
<evidence type="ECO:0000313" key="2">
    <source>
        <dbReference type="EMBL" id="KAG6511141.1"/>
    </source>
</evidence>
<proteinExistence type="predicted"/>
<dbReference type="Proteomes" id="UP000734854">
    <property type="component" value="Unassembled WGS sequence"/>
</dbReference>
<name>A0A8J5GWA7_ZINOF</name>